<feature type="signal peptide" evidence="2">
    <location>
        <begin position="1"/>
        <end position="31"/>
    </location>
</feature>
<dbReference type="Proteomes" id="UP000011087">
    <property type="component" value="Unassembled WGS sequence"/>
</dbReference>
<feature type="region of interest" description="Disordered" evidence="1">
    <location>
        <begin position="417"/>
        <end position="438"/>
    </location>
</feature>
<dbReference type="EnsemblProtists" id="EKX44607">
    <property type="protein sequence ID" value="EKX44607"/>
    <property type="gene ID" value="GUITHDRAFT_163496"/>
</dbReference>
<dbReference type="RefSeq" id="XP_005831587.1">
    <property type="nucleotide sequence ID" value="XM_005831530.1"/>
</dbReference>
<dbReference type="KEGG" id="gtt:GUITHDRAFT_163496"/>
<feature type="compositionally biased region" description="Basic and acidic residues" evidence="1">
    <location>
        <begin position="594"/>
        <end position="607"/>
    </location>
</feature>
<proteinExistence type="predicted"/>
<protein>
    <submittedName>
        <fullName evidence="3 4">Uncharacterized protein</fullName>
    </submittedName>
</protein>
<feature type="region of interest" description="Disordered" evidence="1">
    <location>
        <begin position="571"/>
        <end position="610"/>
    </location>
</feature>
<gene>
    <name evidence="3" type="ORF">GUITHDRAFT_163496</name>
</gene>
<organism evidence="3">
    <name type="scientific">Guillardia theta (strain CCMP2712)</name>
    <name type="common">Cryptophyte</name>
    <dbReference type="NCBI Taxonomy" id="905079"/>
    <lineage>
        <taxon>Eukaryota</taxon>
        <taxon>Cryptophyceae</taxon>
        <taxon>Pyrenomonadales</taxon>
        <taxon>Geminigeraceae</taxon>
        <taxon>Guillardia</taxon>
    </lineage>
</organism>
<feature type="compositionally biased region" description="Basic and acidic residues" evidence="1">
    <location>
        <begin position="572"/>
        <end position="582"/>
    </location>
</feature>
<evidence type="ECO:0000313" key="4">
    <source>
        <dbReference type="EnsemblProtists" id="EKX44607"/>
    </source>
</evidence>
<dbReference type="EMBL" id="JH993003">
    <property type="protein sequence ID" value="EKX44607.1"/>
    <property type="molecule type" value="Genomic_DNA"/>
</dbReference>
<accession>L1J8D0</accession>
<evidence type="ECO:0000313" key="5">
    <source>
        <dbReference type="Proteomes" id="UP000011087"/>
    </source>
</evidence>
<reference evidence="3 5" key="1">
    <citation type="journal article" date="2012" name="Nature">
        <title>Algal genomes reveal evolutionary mosaicism and the fate of nucleomorphs.</title>
        <authorList>
            <consortium name="DOE Joint Genome Institute"/>
            <person name="Curtis B.A."/>
            <person name="Tanifuji G."/>
            <person name="Burki F."/>
            <person name="Gruber A."/>
            <person name="Irimia M."/>
            <person name="Maruyama S."/>
            <person name="Arias M.C."/>
            <person name="Ball S.G."/>
            <person name="Gile G.H."/>
            <person name="Hirakawa Y."/>
            <person name="Hopkins J.F."/>
            <person name="Kuo A."/>
            <person name="Rensing S.A."/>
            <person name="Schmutz J."/>
            <person name="Symeonidi A."/>
            <person name="Elias M."/>
            <person name="Eveleigh R.J."/>
            <person name="Herman E.K."/>
            <person name="Klute M.J."/>
            <person name="Nakayama T."/>
            <person name="Obornik M."/>
            <person name="Reyes-Prieto A."/>
            <person name="Armbrust E.V."/>
            <person name="Aves S.J."/>
            <person name="Beiko R.G."/>
            <person name="Coutinho P."/>
            <person name="Dacks J.B."/>
            <person name="Durnford D.G."/>
            <person name="Fast N.M."/>
            <person name="Green B.R."/>
            <person name="Grisdale C.J."/>
            <person name="Hempel F."/>
            <person name="Henrissat B."/>
            <person name="Hoppner M.P."/>
            <person name="Ishida K."/>
            <person name="Kim E."/>
            <person name="Koreny L."/>
            <person name="Kroth P.G."/>
            <person name="Liu Y."/>
            <person name="Malik S.B."/>
            <person name="Maier U.G."/>
            <person name="McRose D."/>
            <person name="Mock T."/>
            <person name="Neilson J.A."/>
            <person name="Onodera N.T."/>
            <person name="Poole A.M."/>
            <person name="Pritham E.J."/>
            <person name="Richards T.A."/>
            <person name="Rocap G."/>
            <person name="Roy S.W."/>
            <person name="Sarai C."/>
            <person name="Schaack S."/>
            <person name="Shirato S."/>
            <person name="Slamovits C.H."/>
            <person name="Spencer D.F."/>
            <person name="Suzuki S."/>
            <person name="Worden A.Z."/>
            <person name="Zauner S."/>
            <person name="Barry K."/>
            <person name="Bell C."/>
            <person name="Bharti A.K."/>
            <person name="Crow J.A."/>
            <person name="Grimwood J."/>
            <person name="Kramer R."/>
            <person name="Lindquist E."/>
            <person name="Lucas S."/>
            <person name="Salamov A."/>
            <person name="McFadden G.I."/>
            <person name="Lane C.E."/>
            <person name="Keeling P.J."/>
            <person name="Gray M.W."/>
            <person name="Grigoriev I.V."/>
            <person name="Archibald J.M."/>
        </authorList>
    </citation>
    <scope>NUCLEOTIDE SEQUENCE</scope>
    <source>
        <strain evidence="3 5">CCMP2712</strain>
    </source>
</reference>
<dbReference type="AlphaFoldDB" id="L1J8D0"/>
<evidence type="ECO:0000256" key="1">
    <source>
        <dbReference type="SAM" id="MobiDB-lite"/>
    </source>
</evidence>
<evidence type="ECO:0000256" key="2">
    <source>
        <dbReference type="SAM" id="SignalP"/>
    </source>
</evidence>
<feature type="chain" id="PRO_5008771016" evidence="2">
    <location>
        <begin position="32"/>
        <end position="638"/>
    </location>
</feature>
<evidence type="ECO:0000313" key="3">
    <source>
        <dbReference type="EMBL" id="EKX44607.1"/>
    </source>
</evidence>
<dbReference type="HOGENOM" id="CLU_429281_0_0_1"/>
<reference evidence="4" key="3">
    <citation type="submission" date="2015-06" db="UniProtKB">
        <authorList>
            <consortium name="EnsemblProtists"/>
        </authorList>
    </citation>
    <scope>IDENTIFICATION</scope>
</reference>
<feature type="compositionally biased region" description="Basic and acidic residues" evidence="1">
    <location>
        <begin position="417"/>
        <end position="427"/>
    </location>
</feature>
<dbReference type="GeneID" id="17301364"/>
<keyword evidence="2" id="KW-0732">Signal</keyword>
<keyword evidence="5" id="KW-1185">Reference proteome</keyword>
<dbReference type="OrthoDB" id="10688368at2759"/>
<sequence length="638" mass="72141">MAIKASGVSAASLLLLTSLLLLLLIVVKSPASSVALRENEGAQLKASSQGWGGEDGDKEGYHKGWPEYDRVDDPPAGWVNVGTRSMHVSRSGNGELEKIDVPGDAVIRPVSDGYEVSLPDEQERDLYDEDRHIKKSRKWLKRSQFSDREWDENRLLRKFWNSEVHPDSRWHGWSHVGNWIDHVSDGDASMHVRLQRQEEGPGYPSNTDTTRNVWYYHDGSYSYDNPSKTPAHEAEDFDEETGDGAHDCDLKCMISHIAETIASAIISNNSSKSAVLDHPLPKWLSRGEKSRTSVSVITSKDGSVERIIVPYDSILSRGSRGWKISFPNRKNRQEGPGSTSEESVSLPVSQRWVHPAHSIVDVYSPYSDPYYCVDGSSNPECGTDKWVRERTHDYSLGWEGPSKEERARDWEAHKSFVAEHEGPEHSNTEPSKVGTQEDQEEQIAKTLVHLLAGLKHRKTQGLLGSSPSRTRALLLHTPRDEGQKHWAWKRDERMWKKLSKTWDLKQRNRRVEHRLAQLWQRSQAEKKAQGSGHGRFQQLALSADLSSFNSGKASEGTLEHRIDSRALQQLREQQERRKEARATSKQASTPGEEGGFKERRPTVKDQVRSWLSSYGDSGASLLLNRKERLEQDGTSPQL</sequence>
<dbReference type="PaxDb" id="55529-EKX44607"/>
<name>L1J8D0_GUITC</name>
<reference evidence="5" key="2">
    <citation type="submission" date="2012-11" db="EMBL/GenBank/DDBJ databases">
        <authorList>
            <person name="Kuo A."/>
            <person name="Curtis B.A."/>
            <person name="Tanifuji G."/>
            <person name="Burki F."/>
            <person name="Gruber A."/>
            <person name="Irimia M."/>
            <person name="Maruyama S."/>
            <person name="Arias M.C."/>
            <person name="Ball S.G."/>
            <person name="Gile G.H."/>
            <person name="Hirakawa Y."/>
            <person name="Hopkins J.F."/>
            <person name="Rensing S.A."/>
            <person name="Schmutz J."/>
            <person name="Symeonidi A."/>
            <person name="Elias M."/>
            <person name="Eveleigh R.J."/>
            <person name="Herman E.K."/>
            <person name="Klute M.J."/>
            <person name="Nakayama T."/>
            <person name="Obornik M."/>
            <person name="Reyes-Prieto A."/>
            <person name="Armbrust E.V."/>
            <person name="Aves S.J."/>
            <person name="Beiko R.G."/>
            <person name="Coutinho P."/>
            <person name="Dacks J.B."/>
            <person name="Durnford D.G."/>
            <person name="Fast N.M."/>
            <person name="Green B.R."/>
            <person name="Grisdale C."/>
            <person name="Hempe F."/>
            <person name="Henrissat B."/>
            <person name="Hoppner M.P."/>
            <person name="Ishida K.-I."/>
            <person name="Kim E."/>
            <person name="Koreny L."/>
            <person name="Kroth P.G."/>
            <person name="Liu Y."/>
            <person name="Malik S.-B."/>
            <person name="Maier U.G."/>
            <person name="McRose D."/>
            <person name="Mock T."/>
            <person name="Neilson J.A."/>
            <person name="Onodera N.T."/>
            <person name="Poole A.M."/>
            <person name="Pritham E.J."/>
            <person name="Richards T.A."/>
            <person name="Rocap G."/>
            <person name="Roy S.W."/>
            <person name="Sarai C."/>
            <person name="Schaack S."/>
            <person name="Shirato S."/>
            <person name="Slamovits C.H."/>
            <person name="Spencer D.F."/>
            <person name="Suzuki S."/>
            <person name="Worden A.Z."/>
            <person name="Zauner S."/>
            <person name="Barry K."/>
            <person name="Bell C."/>
            <person name="Bharti A.K."/>
            <person name="Crow J.A."/>
            <person name="Grimwood J."/>
            <person name="Kramer R."/>
            <person name="Lindquist E."/>
            <person name="Lucas S."/>
            <person name="Salamov A."/>
            <person name="McFadden G.I."/>
            <person name="Lane C.E."/>
            <person name="Keeling P.J."/>
            <person name="Gray M.W."/>
            <person name="Grigoriev I.V."/>
            <person name="Archibald J.M."/>
        </authorList>
    </citation>
    <scope>NUCLEOTIDE SEQUENCE</scope>
    <source>
        <strain evidence="5">CCMP2712</strain>
    </source>
</reference>